<keyword evidence="1" id="KW-0067">ATP-binding</keyword>
<keyword evidence="2" id="KW-1185">Reference proteome</keyword>
<gene>
    <name evidence="1" type="ORF">FHU36_007839</name>
</gene>
<evidence type="ECO:0000313" key="1">
    <source>
        <dbReference type="EMBL" id="MBB6351256.1"/>
    </source>
</evidence>
<keyword evidence="1" id="KW-0378">Hydrolase</keyword>
<comment type="caution">
    <text evidence="1">The sequence shown here is derived from an EMBL/GenBank/DDBJ whole genome shotgun (WGS) entry which is preliminary data.</text>
</comment>
<organism evidence="1 2">
    <name type="scientific">Nonomuraea muscovyensis</name>
    <dbReference type="NCBI Taxonomy" id="1124761"/>
    <lineage>
        <taxon>Bacteria</taxon>
        <taxon>Bacillati</taxon>
        <taxon>Actinomycetota</taxon>
        <taxon>Actinomycetes</taxon>
        <taxon>Streptosporangiales</taxon>
        <taxon>Streptosporangiaceae</taxon>
        <taxon>Nonomuraea</taxon>
    </lineage>
</organism>
<keyword evidence="1" id="KW-0547">Nucleotide-binding</keyword>
<dbReference type="Proteomes" id="UP000583800">
    <property type="component" value="Unassembled WGS sequence"/>
</dbReference>
<protein>
    <submittedName>
        <fullName evidence="1">Replicative superfamily II helicase</fullName>
    </submittedName>
</protein>
<evidence type="ECO:0000313" key="2">
    <source>
        <dbReference type="Proteomes" id="UP000583800"/>
    </source>
</evidence>
<dbReference type="GO" id="GO:0004386">
    <property type="term" value="F:helicase activity"/>
    <property type="evidence" value="ECO:0007669"/>
    <property type="project" value="UniProtKB-KW"/>
</dbReference>
<dbReference type="AlphaFoldDB" id="A0A7X0CBU6"/>
<sequence>MAVAEMIAHRKSDAQEQVDATDSLQILGILYDQISNALQNASDPKSAFARATTLADALREMADDAALTRAKLAARIREDEGLSMQALGQALGISKARAAQLINAAQNG</sequence>
<accession>A0A7X0CBU6</accession>
<keyword evidence="1" id="KW-0347">Helicase</keyword>
<name>A0A7X0CBU6_9ACTN</name>
<dbReference type="EMBL" id="JACHJB010000004">
    <property type="protein sequence ID" value="MBB6351256.1"/>
    <property type="molecule type" value="Genomic_DNA"/>
</dbReference>
<proteinExistence type="predicted"/>
<dbReference type="RefSeq" id="WP_185089040.1">
    <property type="nucleotide sequence ID" value="NZ_JACHJB010000004.1"/>
</dbReference>
<reference evidence="1 2" key="1">
    <citation type="submission" date="2020-08" db="EMBL/GenBank/DDBJ databases">
        <title>Sequencing the genomes of 1000 actinobacteria strains.</title>
        <authorList>
            <person name="Klenk H.-P."/>
        </authorList>
    </citation>
    <scope>NUCLEOTIDE SEQUENCE [LARGE SCALE GENOMIC DNA]</scope>
    <source>
        <strain evidence="1 2">DSM 45913</strain>
    </source>
</reference>